<dbReference type="Proteomes" id="UP000289152">
    <property type="component" value="Unassembled WGS sequence"/>
</dbReference>
<organism evidence="2 3">
    <name type="scientific">Tremella mesenterica</name>
    <name type="common">Jelly fungus</name>
    <dbReference type="NCBI Taxonomy" id="5217"/>
    <lineage>
        <taxon>Eukaryota</taxon>
        <taxon>Fungi</taxon>
        <taxon>Dikarya</taxon>
        <taxon>Basidiomycota</taxon>
        <taxon>Agaricomycotina</taxon>
        <taxon>Tremellomycetes</taxon>
        <taxon>Tremellales</taxon>
        <taxon>Tremellaceae</taxon>
        <taxon>Tremella</taxon>
    </lineage>
</organism>
<feature type="region of interest" description="Disordered" evidence="1">
    <location>
        <begin position="1"/>
        <end position="27"/>
    </location>
</feature>
<comment type="caution">
    <text evidence="2">The sequence shown here is derived from an EMBL/GenBank/DDBJ whole genome shotgun (WGS) entry which is preliminary data.</text>
</comment>
<proteinExistence type="predicted"/>
<evidence type="ECO:0000313" key="2">
    <source>
        <dbReference type="EMBL" id="RXK38625.1"/>
    </source>
</evidence>
<name>A0A4Q1BLG1_TREME</name>
<dbReference type="AlphaFoldDB" id="A0A4Q1BLG1"/>
<dbReference type="VEuPathDB" id="FungiDB:TREMEDRAFT_62282"/>
<dbReference type="InParanoid" id="A0A4Q1BLG1"/>
<sequence length="458" mass="52300">MSSTPISKKRRILPESHSTAHNDLSSDQLEMIPSTTSHHSTSFDPTRPSFPVQLIINLALSLNADKDISTLLSLQRVSKEGYKVTTRLFYDHVHFDKPEKFILMFKPVIQYLPILFSSYTLPPTDSIDFLGSPLFEPFDPSLEPDVERLTRLLSSRPSTGTPGYTSSQIPVIINPLETDFPLEWVDSRYRRILRSFSHIKSITLDFLNIPNDLILPFKWSQWSITTFFVPLFPNLDRMEITQKALQSIPLYTNGQKTRLVGPRASGWSDLAEFLWRLRPKHICISQASPHDYDPTPHLAFLNPDGSISTQEGIIDGRILDFTPMLMNEPNHLKSFTIHSWKMDDDVSYIIQTATRCVEKVRVIFPFRTCRTIGEADMLHLGVAVMNKPLESILEIQDSESTIEIEDNERLNTTLGRLSEYIQTTPNTYVFEIVNGAQRLRNVEFLLKSRGPCVACQSE</sequence>
<protein>
    <submittedName>
        <fullName evidence="2">Uncharacterized protein</fullName>
    </submittedName>
</protein>
<accession>A0A4Q1BLG1</accession>
<dbReference type="EMBL" id="SDIL01000045">
    <property type="protein sequence ID" value="RXK38625.1"/>
    <property type="molecule type" value="Genomic_DNA"/>
</dbReference>
<evidence type="ECO:0000256" key="1">
    <source>
        <dbReference type="SAM" id="MobiDB-lite"/>
    </source>
</evidence>
<evidence type="ECO:0000313" key="3">
    <source>
        <dbReference type="Proteomes" id="UP000289152"/>
    </source>
</evidence>
<reference evidence="2 3" key="1">
    <citation type="submission" date="2016-06" db="EMBL/GenBank/DDBJ databases">
        <title>Evolution of pathogenesis and genome organization in the Tremellales.</title>
        <authorList>
            <person name="Cuomo C."/>
            <person name="Litvintseva A."/>
            <person name="Heitman J."/>
            <person name="Chen Y."/>
            <person name="Sun S."/>
            <person name="Springer D."/>
            <person name="Dromer F."/>
            <person name="Young S."/>
            <person name="Zeng Q."/>
            <person name="Chapman S."/>
            <person name="Gujja S."/>
            <person name="Saif S."/>
            <person name="Birren B."/>
        </authorList>
    </citation>
    <scope>NUCLEOTIDE SEQUENCE [LARGE SCALE GENOMIC DNA]</scope>
    <source>
        <strain evidence="2 3">ATCC 28783</strain>
    </source>
</reference>
<gene>
    <name evidence="2" type="ORF">M231_04131</name>
</gene>
<keyword evidence="3" id="KW-1185">Reference proteome</keyword>